<keyword evidence="3" id="KW-0804">Transcription</keyword>
<dbReference type="Pfam" id="PF00440">
    <property type="entry name" value="TetR_N"/>
    <property type="match status" value="1"/>
</dbReference>
<dbReference type="Gene3D" id="1.10.10.60">
    <property type="entry name" value="Homeodomain-like"/>
    <property type="match status" value="1"/>
</dbReference>
<reference evidence="7" key="1">
    <citation type="journal article" date="2019" name="Int. J. Syst. Evol. Microbiol.">
        <title>The Global Catalogue of Microorganisms (GCM) 10K type strain sequencing project: providing services to taxonomists for standard genome sequencing and annotation.</title>
        <authorList>
            <consortium name="The Broad Institute Genomics Platform"/>
            <consortium name="The Broad Institute Genome Sequencing Center for Infectious Disease"/>
            <person name="Wu L."/>
            <person name="Ma J."/>
        </authorList>
    </citation>
    <scope>NUCLEOTIDE SEQUENCE [LARGE SCALE GENOMIC DNA]</scope>
    <source>
        <strain evidence="7">JCM 17326</strain>
    </source>
</reference>
<dbReference type="EMBL" id="BAABDQ010000005">
    <property type="protein sequence ID" value="GAA3549230.1"/>
    <property type="molecule type" value="Genomic_DNA"/>
</dbReference>
<keyword evidence="7" id="KW-1185">Reference proteome</keyword>
<dbReference type="Proteomes" id="UP001500630">
    <property type="component" value="Unassembled WGS sequence"/>
</dbReference>
<dbReference type="InterPro" id="IPR050109">
    <property type="entry name" value="HTH-type_TetR-like_transc_reg"/>
</dbReference>
<evidence type="ECO:0000256" key="2">
    <source>
        <dbReference type="ARBA" id="ARBA00023125"/>
    </source>
</evidence>
<dbReference type="SUPFAM" id="SSF46689">
    <property type="entry name" value="Homeodomain-like"/>
    <property type="match status" value="1"/>
</dbReference>
<sequence>MEVFVAQQTGQRRRGAELEGTILEAAWAELHEVGYAHLTMEGVAARARTGKQVLYRRWRNRAELVVAAMRHNVGSIAHHRPDTGTLRGDVVEVLRWMARRQHDVPRDVLHGLMAESADIQPDLSGLMSDVMLEVIERAAARGELACAEVSPRVLATPANLLRHELVLTHHPVTEETIAGIVDEVFLPLVRAVTSAR</sequence>
<evidence type="ECO:0000313" key="7">
    <source>
        <dbReference type="Proteomes" id="UP001500630"/>
    </source>
</evidence>
<feature type="DNA-binding region" description="H-T-H motif" evidence="4">
    <location>
        <begin position="39"/>
        <end position="58"/>
    </location>
</feature>
<dbReference type="PANTHER" id="PTHR30055">
    <property type="entry name" value="HTH-TYPE TRANSCRIPTIONAL REGULATOR RUTR"/>
    <property type="match status" value="1"/>
</dbReference>
<keyword evidence="1" id="KW-0805">Transcription regulation</keyword>
<evidence type="ECO:0000313" key="6">
    <source>
        <dbReference type="EMBL" id="GAA3549230.1"/>
    </source>
</evidence>
<dbReference type="InterPro" id="IPR001647">
    <property type="entry name" value="HTH_TetR"/>
</dbReference>
<dbReference type="InterPro" id="IPR036271">
    <property type="entry name" value="Tet_transcr_reg_TetR-rel_C_sf"/>
</dbReference>
<evidence type="ECO:0000256" key="4">
    <source>
        <dbReference type="PROSITE-ProRule" id="PRU00335"/>
    </source>
</evidence>
<dbReference type="InterPro" id="IPR009057">
    <property type="entry name" value="Homeodomain-like_sf"/>
</dbReference>
<gene>
    <name evidence="6" type="ORF">GCM10022419_031970</name>
</gene>
<dbReference type="Pfam" id="PF16859">
    <property type="entry name" value="TetR_C_11"/>
    <property type="match status" value="1"/>
</dbReference>
<dbReference type="InterPro" id="IPR011075">
    <property type="entry name" value="TetR_C"/>
</dbReference>
<dbReference type="Gene3D" id="1.10.357.10">
    <property type="entry name" value="Tetracycline Repressor, domain 2"/>
    <property type="match status" value="1"/>
</dbReference>
<dbReference type="PANTHER" id="PTHR30055:SF148">
    <property type="entry name" value="TETR-FAMILY TRANSCRIPTIONAL REGULATOR"/>
    <property type="match status" value="1"/>
</dbReference>
<evidence type="ECO:0000256" key="1">
    <source>
        <dbReference type="ARBA" id="ARBA00023015"/>
    </source>
</evidence>
<keyword evidence="2 4" id="KW-0238">DNA-binding</keyword>
<comment type="caution">
    <text evidence="6">The sequence shown here is derived from an EMBL/GenBank/DDBJ whole genome shotgun (WGS) entry which is preliminary data.</text>
</comment>
<evidence type="ECO:0000259" key="5">
    <source>
        <dbReference type="PROSITE" id="PS50977"/>
    </source>
</evidence>
<accession>A0ABP6WBZ3</accession>
<dbReference type="PROSITE" id="PS50977">
    <property type="entry name" value="HTH_TETR_2"/>
    <property type="match status" value="1"/>
</dbReference>
<protein>
    <submittedName>
        <fullName evidence="6">TetR/AcrR family transcriptional regulator</fullName>
    </submittedName>
</protein>
<proteinExistence type="predicted"/>
<organism evidence="6 7">
    <name type="scientific">Nonomuraea rosea</name>
    <dbReference type="NCBI Taxonomy" id="638574"/>
    <lineage>
        <taxon>Bacteria</taxon>
        <taxon>Bacillati</taxon>
        <taxon>Actinomycetota</taxon>
        <taxon>Actinomycetes</taxon>
        <taxon>Streptosporangiales</taxon>
        <taxon>Streptosporangiaceae</taxon>
        <taxon>Nonomuraea</taxon>
    </lineage>
</organism>
<feature type="domain" description="HTH tetR-type" evidence="5">
    <location>
        <begin position="16"/>
        <end position="76"/>
    </location>
</feature>
<evidence type="ECO:0000256" key="3">
    <source>
        <dbReference type="ARBA" id="ARBA00023163"/>
    </source>
</evidence>
<name>A0ABP6WBZ3_9ACTN</name>
<dbReference type="SUPFAM" id="SSF48498">
    <property type="entry name" value="Tetracyclin repressor-like, C-terminal domain"/>
    <property type="match status" value="1"/>
</dbReference>